<feature type="chain" id="PRO_5013809575" description="DUF5667 domain-containing protein" evidence="2">
    <location>
        <begin position="23"/>
        <end position="222"/>
    </location>
</feature>
<feature type="signal peptide" evidence="2">
    <location>
        <begin position="1"/>
        <end position="22"/>
    </location>
</feature>
<comment type="caution">
    <text evidence="3">The sequence shown here is derived from an EMBL/GenBank/DDBJ whole genome shotgun (WGS) entry which is preliminary data.</text>
</comment>
<dbReference type="AlphaFoldDB" id="A0A2H0WPA3"/>
<dbReference type="Proteomes" id="UP000230775">
    <property type="component" value="Unassembled WGS sequence"/>
</dbReference>
<dbReference type="EMBL" id="PEZI01000050">
    <property type="protein sequence ID" value="PIS14476.1"/>
    <property type="molecule type" value="Genomic_DNA"/>
</dbReference>
<keyword evidence="1" id="KW-0175">Coiled coil</keyword>
<feature type="coiled-coil region" evidence="1">
    <location>
        <begin position="36"/>
        <end position="78"/>
    </location>
</feature>
<evidence type="ECO:0000256" key="2">
    <source>
        <dbReference type="SAM" id="SignalP"/>
    </source>
</evidence>
<protein>
    <recommendedName>
        <fullName evidence="5">DUF5667 domain-containing protein</fullName>
    </recommendedName>
</protein>
<organism evidence="3 4">
    <name type="scientific">Candidatus Shapirobacteria bacterium CG09_land_8_20_14_0_10_39_12</name>
    <dbReference type="NCBI Taxonomy" id="1974885"/>
    <lineage>
        <taxon>Bacteria</taxon>
        <taxon>Candidatus Shapironibacteriota</taxon>
    </lineage>
</organism>
<evidence type="ECO:0000313" key="4">
    <source>
        <dbReference type="Proteomes" id="UP000230775"/>
    </source>
</evidence>
<keyword evidence="2" id="KW-0732">Signal</keyword>
<accession>A0A2H0WPA3</accession>
<gene>
    <name evidence="3" type="ORF">COT64_02440</name>
</gene>
<reference evidence="4" key="1">
    <citation type="submission" date="2017-09" db="EMBL/GenBank/DDBJ databases">
        <title>Depth-based differentiation of microbial function through sediment-hosted aquifers and enrichment of novel symbionts in the deep terrestrial subsurface.</title>
        <authorList>
            <person name="Probst A.J."/>
            <person name="Ladd B."/>
            <person name="Jarett J.K."/>
            <person name="Geller-Mcgrath D.E."/>
            <person name="Sieber C.M.K."/>
            <person name="Emerson J.B."/>
            <person name="Anantharaman K."/>
            <person name="Thomas B.C."/>
            <person name="Malmstrom R."/>
            <person name="Stieglmeier M."/>
            <person name="Klingl A."/>
            <person name="Woyke T."/>
            <person name="Ryan C.M."/>
            <person name="Banfield J.F."/>
        </authorList>
    </citation>
    <scope>NUCLEOTIDE SEQUENCE [LARGE SCALE GENOMIC DNA]</scope>
</reference>
<name>A0A2H0WPA3_9BACT</name>
<evidence type="ECO:0008006" key="5">
    <source>
        <dbReference type="Google" id="ProtNLM"/>
    </source>
</evidence>
<evidence type="ECO:0000256" key="1">
    <source>
        <dbReference type="SAM" id="Coils"/>
    </source>
</evidence>
<proteinExistence type="predicted"/>
<evidence type="ECO:0000313" key="3">
    <source>
        <dbReference type="EMBL" id="PIS14476.1"/>
    </source>
</evidence>
<sequence length="222" mass="25485">MRKIILLFVLTVGFSVSLPTLALGVDSTGSAGTNQNSEIQNRIEEQKEIREQNRLEIQNALQEKKEELLTLREQKREEFHLRLQEIKDAKKQKILENLDKSYVNINNRWTTHFKNVLARLTKILDKVKIRAENQENSEVLDSINDIYNQIEQTEAAVEVQTAKTYTIDITAEDKLGEAAKAVHSQLRSDLQALREQIKDIREAVRGVILTLQQPKVTIEPTS</sequence>